<dbReference type="InterPro" id="IPR000262">
    <property type="entry name" value="FMN-dep_DH"/>
</dbReference>
<dbReference type="Gene3D" id="3.20.20.70">
    <property type="entry name" value="Aldolase class I"/>
    <property type="match status" value="1"/>
</dbReference>
<evidence type="ECO:0000259" key="6">
    <source>
        <dbReference type="PROSITE" id="PS50255"/>
    </source>
</evidence>
<dbReference type="GO" id="GO:0006089">
    <property type="term" value="P:lactate metabolic process"/>
    <property type="evidence" value="ECO:0007669"/>
    <property type="project" value="TreeGrafter"/>
</dbReference>
<dbReference type="InterPro" id="IPR013785">
    <property type="entry name" value="Aldolase_TIM"/>
</dbReference>
<gene>
    <name evidence="8" type="ORF">DB88DRAFT_489156</name>
</gene>
<dbReference type="PROSITE" id="PS50255">
    <property type="entry name" value="CYTOCHROME_B5_2"/>
    <property type="match status" value="1"/>
</dbReference>
<dbReference type="SUPFAM" id="SSF55856">
    <property type="entry name" value="Cytochrome b5-like heme/steroid binding domain"/>
    <property type="match status" value="1"/>
</dbReference>
<dbReference type="PROSITE" id="PS00191">
    <property type="entry name" value="CYTOCHROME_B5_1"/>
    <property type="match status" value="1"/>
</dbReference>
<keyword evidence="4" id="KW-0560">Oxidoreductase</keyword>
<dbReference type="Pfam" id="PF00173">
    <property type="entry name" value="Cyt-b5"/>
    <property type="match status" value="1"/>
</dbReference>
<dbReference type="SMART" id="SM01117">
    <property type="entry name" value="Cyt-b5"/>
    <property type="match status" value="1"/>
</dbReference>
<keyword evidence="2" id="KW-0349">Heme</keyword>
<dbReference type="GO" id="GO:0020037">
    <property type="term" value="F:heme binding"/>
    <property type="evidence" value="ECO:0007669"/>
    <property type="project" value="InterPro"/>
</dbReference>
<evidence type="ECO:0000259" key="7">
    <source>
        <dbReference type="PROSITE" id="PS51349"/>
    </source>
</evidence>
<dbReference type="InterPro" id="IPR036400">
    <property type="entry name" value="Cyt_B5-like_heme/steroid_sf"/>
</dbReference>
<dbReference type="GO" id="GO:0004460">
    <property type="term" value="F:L-lactate dehydrogenase (cytochrome) activity"/>
    <property type="evidence" value="ECO:0007669"/>
    <property type="project" value="TreeGrafter"/>
</dbReference>
<feature type="domain" description="Cytochrome b5 heme-binding" evidence="6">
    <location>
        <begin position="90"/>
        <end position="167"/>
    </location>
</feature>
<dbReference type="InterPro" id="IPR037396">
    <property type="entry name" value="FMN_HAD"/>
</dbReference>
<evidence type="ECO:0000313" key="8">
    <source>
        <dbReference type="EMBL" id="KAK1924120.1"/>
    </source>
</evidence>
<dbReference type="GO" id="GO:0046872">
    <property type="term" value="F:metal ion binding"/>
    <property type="evidence" value="ECO:0007669"/>
    <property type="project" value="UniProtKB-KW"/>
</dbReference>
<keyword evidence="3" id="KW-0479">Metal-binding</keyword>
<dbReference type="PROSITE" id="PS00557">
    <property type="entry name" value="FMN_HYDROXY_ACID_DH_1"/>
    <property type="match status" value="1"/>
</dbReference>
<evidence type="ECO:0000256" key="1">
    <source>
        <dbReference type="ARBA" id="ARBA00001917"/>
    </source>
</evidence>
<organism evidence="8 9">
    <name type="scientific">Papiliotrema laurentii</name>
    <name type="common">Cryptococcus laurentii</name>
    <dbReference type="NCBI Taxonomy" id="5418"/>
    <lineage>
        <taxon>Eukaryota</taxon>
        <taxon>Fungi</taxon>
        <taxon>Dikarya</taxon>
        <taxon>Basidiomycota</taxon>
        <taxon>Agaricomycotina</taxon>
        <taxon>Tremellomycetes</taxon>
        <taxon>Tremellales</taxon>
        <taxon>Rhynchogastremaceae</taxon>
        <taxon>Papiliotrema</taxon>
    </lineage>
</organism>
<feature type="domain" description="FMN hydroxy acid dehydrogenase" evidence="7">
    <location>
        <begin position="203"/>
        <end position="560"/>
    </location>
</feature>
<proteinExistence type="predicted"/>
<reference evidence="8" key="1">
    <citation type="submission" date="2023-02" db="EMBL/GenBank/DDBJ databases">
        <title>Identification and recombinant expression of a fungal hydrolase from Papiliotrema laurentii that hydrolyzes apple cutin and clears colloidal polyester polyurethane.</title>
        <authorList>
            <consortium name="DOE Joint Genome Institute"/>
            <person name="Roman V.A."/>
            <person name="Bojanowski C."/>
            <person name="Crable B.R."/>
            <person name="Wagner D.N."/>
            <person name="Hung C.S."/>
            <person name="Nadeau L.J."/>
            <person name="Schratz L."/>
            <person name="Haridas S."/>
            <person name="Pangilinan J."/>
            <person name="Lipzen A."/>
            <person name="Na H."/>
            <person name="Yan M."/>
            <person name="Ng V."/>
            <person name="Grigoriev I.V."/>
            <person name="Spatafora J.W."/>
            <person name="Barlow D."/>
            <person name="Biffinger J."/>
            <person name="Kelley-Loughnane N."/>
            <person name="Varaljay V.A."/>
            <person name="Crookes-Goodson W.J."/>
        </authorList>
    </citation>
    <scope>NUCLEOTIDE SEQUENCE</scope>
    <source>
        <strain evidence="8">5307AH</strain>
    </source>
</reference>
<accession>A0AAD9D188</accession>
<dbReference type="PANTHER" id="PTHR10578:SF101">
    <property type="entry name" value="L-LACTATE DEHYDROGENASE (CYTOCHROME B2)"/>
    <property type="match status" value="1"/>
</dbReference>
<keyword evidence="9" id="KW-1185">Reference proteome</keyword>
<dbReference type="AlphaFoldDB" id="A0AAD9D188"/>
<evidence type="ECO:0000256" key="4">
    <source>
        <dbReference type="ARBA" id="ARBA00023002"/>
    </source>
</evidence>
<dbReference type="PRINTS" id="PR00363">
    <property type="entry name" value="CYTOCHROMEB5"/>
</dbReference>
<evidence type="ECO:0000256" key="2">
    <source>
        <dbReference type="ARBA" id="ARBA00022617"/>
    </source>
</evidence>
<protein>
    <submittedName>
        <fullName evidence="8">L-mandelate dehydrogenase</fullName>
    </submittedName>
</protein>
<dbReference type="PROSITE" id="PS51349">
    <property type="entry name" value="FMN_HYDROXY_ACID_DH_2"/>
    <property type="match status" value="1"/>
</dbReference>
<dbReference type="SUPFAM" id="SSF51395">
    <property type="entry name" value="FMN-linked oxidoreductases"/>
    <property type="match status" value="1"/>
</dbReference>
<dbReference type="Proteomes" id="UP001182556">
    <property type="component" value="Unassembled WGS sequence"/>
</dbReference>
<evidence type="ECO:0000256" key="3">
    <source>
        <dbReference type="ARBA" id="ARBA00022723"/>
    </source>
</evidence>
<dbReference type="Gene3D" id="3.10.120.10">
    <property type="entry name" value="Cytochrome b5-like heme/steroid binding domain"/>
    <property type="match status" value="1"/>
</dbReference>
<dbReference type="InterPro" id="IPR001199">
    <property type="entry name" value="Cyt_B5-like_heme/steroid-bd"/>
</dbReference>
<comment type="cofactor">
    <cofactor evidence="1">
        <name>FMN</name>
        <dbReference type="ChEBI" id="CHEBI:58210"/>
    </cofactor>
</comment>
<name>A0AAD9D188_PAPLA</name>
<dbReference type="InterPro" id="IPR018506">
    <property type="entry name" value="Cyt_B5_heme-BS"/>
</dbReference>
<evidence type="ECO:0000256" key="5">
    <source>
        <dbReference type="ARBA" id="ARBA00023004"/>
    </source>
</evidence>
<comment type="caution">
    <text evidence="8">The sequence shown here is derived from an EMBL/GenBank/DDBJ whole genome shotgun (WGS) entry which is preliminary data.</text>
</comment>
<evidence type="ECO:0000313" key="9">
    <source>
        <dbReference type="Proteomes" id="UP001182556"/>
    </source>
</evidence>
<dbReference type="EMBL" id="JAODAN010000005">
    <property type="protein sequence ID" value="KAK1924120.1"/>
    <property type="molecule type" value="Genomic_DNA"/>
</dbReference>
<keyword evidence="5" id="KW-0408">Iron</keyword>
<dbReference type="PANTHER" id="PTHR10578">
    <property type="entry name" value="S -2-HYDROXY-ACID OXIDASE-RELATED"/>
    <property type="match status" value="1"/>
</dbReference>
<dbReference type="InterPro" id="IPR008259">
    <property type="entry name" value="FMN_hydac_DH_AS"/>
</dbReference>
<sequence length="560" mass="61075">MMRVVASSSRSTVRSVLLAQRTLREACVRRYTLQGQTHRRDWGIWAAGFTVGVVGSIVYSNREAWNLSTKLDAPDQRWTVARAEGDMKGDRVISLEELEMHRSGDSVWVAVQGTVWDVTKFLPEHPGGSQILLDHAGTDATAAFKGLHEPGTIEKHLDPSRMVGRFEPPPPAAFAASDDDWVPSEQPQVSEEERIQRARANLIGVNSLTCLDDFERLAKDLLPATVWEYYSTGSDSESAMRNNASAYDRVFFRPRVMRPVAHVDTSTTILGVDSSVPFYISPTARNGAGNPLGEIAVARGAAAQNAFQVLSHVASKSLEEVLAAAEQGQKIGWQLYMKADRKKAEEDIRKAHALGAHSIWLTVDTTILGNRIRQATGAAERNPSKPGSPLVRGPVSNLLSTHDAQLQWSDIEWIKSLAPGIPVVVKGIGAWEDVALAKQHGADAVVLSNHGGRQLDFADAPLKTLHDLRKHAPEVLDHKDFSVFIDGGIRRGTDVLKALCLGAKAVGLGRPFIYAGTGWGADGVEKAIMLLKGEMEISMRLLGVNSVDQLGPEYLNCERL</sequence>
<dbReference type="Pfam" id="PF01070">
    <property type="entry name" value="FMN_dh"/>
    <property type="match status" value="1"/>
</dbReference>